<evidence type="ECO:0008006" key="3">
    <source>
        <dbReference type="Google" id="ProtNLM"/>
    </source>
</evidence>
<protein>
    <recommendedName>
        <fullName evidence="3">Four helix bundle protein</fullName>
    </recommendedName>
</protein>
<dbReference type="AlphaFoldDB" id="A0A2H0VB74"/>
<evidence type="ECO:0000313" key="1">
    <source>
        <dbReference type="EMBL" id="PIR96367.1"/>
    </source>
</evidence>
<dbReference type="SUPFAM" id="SSF158446">
    <property type="entry name" value="IVS-encoded protein-like"/>
    <property type="match status" value="1"/>
</dbReference>
<accession>A0A2H0VB74</accession>
<dbReference type="NCBIfam" id="TIGR02436">
    <property type="entry name" value="four helix bundle protein"/>
    <property type="match status" value="1"/>
</dbReference>
<comment type="caution">
    <text evidence="1">The sequence shown here is derived from an EMBL/GenBank/DDBJ whole genome shotgun (WGS) entry which is preliminary data.</text>
</comment>
<reference evidence="2" key="1">
    <citation type="submission" date="2017-09" db="EMBL/GenBank/DDBJ databases">
        <title>Depth-based differentiation of microbial function through sediment-hosted aquifers and enrichment of novel symbionts in the deep terrestrial subsurface.</title>
        <authorList>
            <person name="Probst A.J."/>
            <person name="Ladd B."/>
            <person name="Jarett J.K."/>
            <person name="Geller-Mcgrath D.E."/>
            <person name="Sieber C.M.K."/>
            <person name="Emerson J.B."/>
            <person name="Anantharaman K."/>
            <person name="Thomas B.C."/>
            <person name="Malmstrom R."/>
            <person name="Stieglmeier M."/>
            <person name="Klingl A."/>
            <person name="Woyke T."/>
            <person name="Ryan C.M."/>
            <person name="Banfield J.F."/>
        </authorList>
    </citation>
    <scope>NUCLEOTIDE SEQUENCE [LARGE SCALE GENOMIC DNA]</scope>
</reference>
<gene>
    <name evidence="1" type="ORF">COT92_01445</name>
</gene>
<dbReference type="InterPro" id="IPR036583">
    <property type="entry name" value="23S_rRNA_IVS_sf"/>
</dbReference>
<dbReference type="Gene3D" id="1.20.1440.60">
    <property type="entry name" value="23S rRNA-intervening sequence"/>
    <property type="match status" value="1"/>
</dbReference>
<sequence>MLDSDKKFRFRKFQVYKDSRSFVVEIKLLTRQKFPKFELFNLTNQLHRAADSIILNIAE</sequence>
<dbReference type="Pfam" id="PF05635">
    <property type="entry name" value="23S_rRNA_IVP"/>
    <property type="match status" value="1"/>
</dbReference>
<dbReference type="Proteomes" id="UP000230922">
    <property type="component" value="Unassembled WGS sequence"/>
</dbReference>
<evidence type="ECO:0000313" key="2">
    <source>
        <dbReference type="Proteomes" id="UP000230922"/>
    </source>
</evidence>
<proteinExistence type="predicted"/>
<name>A0A2H0VB74_9BACT</name>
<dbReference type="InterPro" id="IPR012657">
    <property type="entry name" value="23S_rRNA-intervening_sequence"/>
</dbReference>
<organism evidence="1 2">
    <name type="scientific">Candidatus Doudnabacteria bacterium CG10_big_fil_rev_8_21_14_0_10_42_18</name>
    <dbReference type="NCBI Taxonomy" id="1974552"/>
    <lineage>
        <taxon>Bacteria</taxon>
        <taxon>Candidatus Doudnaibacteriota</taxon>
    </lineage>
</organism>
<dbReference type="EMBL" id="PFAK01000022">
    <property type="protein sequence ID" value="PIR96367.1"/>
    <property type="molecule type" value="Genomic_DNA"/>
</dbReference>